<dbReference type="AlphaFoldDB" id="A0A161SEL8"/>
<dbReference type="Proteomes" id="UP000076625">
    <property type="component" value="Unassembled WGS sequence"/>
</dbReference>
<keyword evidence="2" id="KW-1185">Reference proteome</keyword>
<evidence type="ECO:0008006" key="3">
    <source>
        <dbReference type="Google" id="ProtNLM"/>
    </source>
</evidence>
<dbReference type="InterPro" id="IPR016755">
    <property type="entry name" value="UCP019302"/>
</dbReference>
<name>A0A161SEL8_9NEIS</name>
<dbReference type="OrthoDB" id="7596112at2"/>
<dbReference type="RefSeq" id="WP_066613401.1">
    <property type="nucleotide sequence ID" value="NZ_LQQU01000030.1"/>
</dbReference>
<dbReference type="Pfam" id="PF10084">
    <property type="entry name" value="DUF2322"/>
    <property type="match status" value="1"/>
</dbReference>
<comment type="caution">
    <text evidence="1">The sequence shown here is derived from an EMBL/GenBank/DDBJ whole genome shotgun (WGS) entry which is preliminary data.</text>
</comment>
<dbReference type="PIRSF" id="PIRSF019302">
    <property type="entry name" value="UCP019302"/>
    <property type="match status" value="1"/>
</dbReference>
<gene>
    <name evidence="1" type="ORF">AVW16_12975</name>
</gene>
<organism evidence="1 2">
    <name type="scientific">Crenobacter luteus</name>
    <dbReference type="NCBI Taxonomy" id="1452487"/>
    <lineage>
        <taxon>Bacteria</taxon>
        <taxon>Pseudomonadati</taxon>
        <taxon>Pseudomonadota</taxon>
        <taxon>Betaproteobacteria</taxon>
        <taxon>Neisseriales</taxon>
        <taxon>Neisseriaceae</taxon>
        <taxon>Crenobacter</taxon>
    </lineage>
</organism>
<protein>
    <recommendedName>
        <fullName evidence="3">RNA polymerase subunit sigma-32</fullName>
    </recommendedName>
</protein>
<sequence>MALFQDVLATLPACDHLEALELRDANGELVARLANQPGTAGSVRVYHALFQTFGAIDAAAAARGIELYAEHSDDARAHPGKHPNIDRLFAIVAGAPALSVALIQRS</sequence>
<evidence type="ECO:0000313" key="1">
    <source>
        <dbReference type="EMBL" id="KZE30039.1"/>
    </source>
</evidence>
<reference evidence="2" key="1">
    <citation type="submission" date="2016-01" db="EMBL/GenBank/DDBJ databases">
        <title>Draft genome of Chromobacterium sp. F49.</title>
        <authorList>
            <person name="Hong K.W."/>
        </authorList>
    </citation>
    <scope>NUCLEOTIDE SEQUENCE [LARGE SCALE GENOMIC DNA]</scope>
    <source>
        <strain evidence="2">CN10</strain>
    </source>
</reference>
<dbReference type="STRING" id="1452487.AVW16_12975"/>
<proteinExistence type="predicted"/>
<accession>A0A161SEL8</accession>
<evidence type="ECO:0000313" key="2">
    <source>
        <dbReference type="Proteomes" id="UP000076625"/>
    </source>
</evidence>
<dbReference type="EMBL" id="LQQU01000030">
    <property type="protein sequence ID" value="KZE30039.1"/>
    <property type="molecule type" value="Genomic_DNA"/>
</dbReference>